<sequence length="65" mass="7702">MNDKEIACKLEYTNLKRVLLKRALSCVFPTLVLQNFHFHLRHPTQPETIFIQSETALFRYLIVIV</sequence>
<reference evidence="1" key="1">
    <citation type="submission" date="2020-08" db="EMBL/GenBank/DDBJ databases">
        <title>Genetic structure, function and evolution of capsule biosynthesis loci in Vibrio parahaemolyticus.</title>
        <authorList>
            <person name="Li L."/>
            <person name="Bian S."/>
        </authorList>
    </citation>
    <scope>NUCLEOTIDE SEQUENCE</scope>
    <source>
        <strain evidence="1">VP201</strain>
    </source>
</reference>
<dbReference type="AlphaFoldDB" id="A0A7M3VIX6"/>
<accession>A0A7M3VIX6</accession>
<evidence type="ECO:0000313" key="1">
    <source>
        <dbReference type="EMBL" id="QOS15380.1"/>
    </source>
</evidence>
<organism evidence="1">
    <name type="scientific">Vibrio parahaemolyticus</name>
    <dbReference type="NCBI Taxonomy" id="670"/>
    <lineage>
        <taxon>Bacteria</taxon>
        <taxon>Pseudomonadati</taxon>
        <taxon>Pseudomonadota</taxon>
        <taxon>Gammaproteobacteria</taxon>
        <taxon>Vibrionales</taxon>
        <taxon>Vibrionaceae</taxon>
        <taxon>Vibrio</taxon>
    </lineage>
</organism>
<gene>
    <name evidence="1" type="ORF">VP201_00009</name>
</gene>
<protein>
    <submittedName>
        <fullName evidence="1">Uncharacterized protein</fullName>
    </submittedName>
</protein>
<dbReference type="EMBL" id="MT898023">
    <property type="protein sequence ID" value="QOS15380.1"/>
    <property type="molecule type" value="Genomic_DNA"/>
</dbReference>
<name>A0A7M3VIX6_VIBPH</name>
<proteinExistence type="predicted"/>